<protein>
    <submittedName>
        <fullName evidence="5">Beta-ketoacyl-[acyl-carrier-protein] synthase family protein</fullName>
    </submittedName>
</protein>
<evidence type="ECO:0000256" key="2">
    <source>
        <dbReference type="ARBA" id="ARBA00022679"/>
    </source>
</evidence>
<organism evidence="5 6">
    <name type="scientific">Paractinoplanes aksuensis</name>
    <dbReference type="NCBI Taxonomy" id="2939490"/>
    <lineage>
        <taxon>Bacteria</taxon>
        <taxon>Bacillati</taxon>
        <taxon>Actinomycetota</taxon>
        <taxon>Actinomycetes</taxon>
        <taxon>Micromonosporales</taxon>
        <taxon>Micromonosporaceae</taxon>
        <taxon>Paractinoplanes</taxon>
    </lineage>
</organism>
<dbReference type="InterPro" id="IPR014031">
    <property type="entry name" value="Ketoacyl_synth_C"/>
</dbReference>
<dbReference type="Proteomes" id="UP001523369">
    <property type="component" value="Unassembled WGS sequence"/>
</dbReference>
<comment type="similarity">
    <text evidence="1 3">Belongs to the thiolase-like superfamily. Beta-ketoacyl-ACP synthases family.</text>
</comment>
<dbReference type="InterPro" id="IPR014030">
    <property type="entry name" value="Ketoacyl_synth_N"/>
</dbReference>
<feature type="domain" description="Ketosynthase family 3 (KS3)" evidence="4">
    <location>
        <begin position="1"/>
        <end position="398"/>
    </location>
</feature>
<evidence type="ECO:0000256" key="3">
    <source>
        <dbReference type="RuleBase" id="RU003694"/>
    </source>
</evidence>
<evidence type="ECO:0000256" key="1">
    <source>
        <dbReference type="ARBA" id="ARBA00008467"/>
    </source>
</evidence>
<sequence length="399" mass="41124">MGVVAPNGSGQQEFWESQVAGRSGIRKLTRFDATLHNVRIAGEALIPESLADPQMDLTRTDRCTQLAAAAAKMAIVDGGLDGFDLSDAGIVSGTGWGCVESLEGSHRNFVTDGPEAVQARFAPMAMNNNTPAWLAIRYGFGGPATVTTSACCSAADALIVAHQMISSGEADLVMAGGAEAPLTPHIVAGFDRLGVLSRDNDIPEQACRPFRATRTGMVLAEGAAYLILESASHAAARGRAPVAKFAGYGRSSDAHHMLRLHPDAAGAERAIRSALRSAGLRPDEVGYVNAHGTGTAGNDAHEALALRKVFADRATRPAIAGIKSLTGHTLGAAGAIEAVATIQAIAHGTIPLSAGAGPLDAALDIDVVLGEPRNVDLRAALSNSFGFGGHNCVLAFTRP</sequence>
<evidence type="ECO:0000313" key="5">
    <source>
        <dbReference type="EMBL" id="MCO8277809.1"/>
    </source>
</evidence>
<dbReference type="Pfam" id="PF02801">
    <property type="entry name" value="Ketoacyl-synt_C"/>
    <property type="match status" value="1"/>
</dbReference>
<dbReference type="Pfam" id="PF00109">
    <property type="entry name" value="ketoacyl-synt"/>
    <property type="match status" value="1"/>
</dbReference>
<dbReference type="EMBL" id="JAMYJR010000065">
    <property type="protein sequence ID" value="MCO8277809.1"/>
    <property type="molecule type" value="Genomic_DNA"/>
</dbReference>
<reference evidence="5 6" key="1">
    <citation type="submission" date="2022-06" db="EMBL/GenBank/DDBJ databases">
        <title>New Species of the Genus Actinoplanes, ActinopZanes ferrugineus.</title>
        <authorList>
            <person name="Ding P."/>
        </authorList>
    </citation>
    <scope>NUCLEOTIDE SEQUENCE [LARGE SCALE GENOMIC DNA]</scope>
    <source>
        <strain evidence="5 6">TRM88003</strain>
    </source>
</reference>
<dbReference type="Gene3D" id="3.40.47.10">
    <property type="match status" value="2"/>
</dbReference>
<evidence type="ECO:0000313" key="6">
    <source>
        <dbReference type="Proteomes" id="UP001523369"/>
    </source>
</evidence>
<dbReference type="SMART" id="SM00825">
    <property type="entry name" value="PKS_KS"/>
    <property type="match status" value="1"/>
</dbReference>
<evidence type="ECO:0000259" key="4">
    <source>
        <dbReference type="PROSITE" id="PS52004"/>
    </source>
</evidence>
<gene>
    <name evidence="5" type="ORF">M1L60_45290</name>
</gene>
<name>A0ABT1E3T7_9ACTN</name>
<dbReference type="SUPFAM" id="SSF53901">
    <property type="entry name" value="Thiolase-like"/>
    <property type="match status" value="2"/>
</dbReference>
<dbReference type="InterPro" id="IPR020841">
    <property type="entry name" value="PKS_Beta-ketoAc_synthase_dom"/>
</dbReference>
<dbReference type="PANTHER" id="PTHR11712">
    <property type="entry name" value="POLYKETIDE SYNTHASE-RELATED"/>
    <property type="match status" value="1"/>
</dbReference>
<dbReference type="InterPro" id="IPR016039">
    <property type="entry name" value="Thiolase-like"/>
</dbReference>
<dbReference type="PANTHER" id="PTHR11712:SF336">
    <property type="entry name" value="3-OXOACYL-[ACYL-CARRIER-PROTEIN] SYNTHASE, MITOCHONDRIAL"/>
    <property type="match status" value="1"/>
</dbReference>
<keyword evidence="6" id="KW-1185">Reference proteome</keyword>
<accession>A0ABT1E3T7</accession>
<comment type="caution">
    <text evidence="5">The sequence shown here is derived from an EMBL/GenBank/DDBJ whole genome shotgun (WGS) entry which is preliminary data.</text>
</comment>
<dbReference type="CDD" id="cd00834">
    <property type="entry name" value="KAS_I_II"/>
    <property type="match status" value="1"/>
</dbReference>
<proteinExistence type="inferred from homology"/>
<keyword evidence="2 3" id="KW-0808">Transferase</keyword>
<dbReference type="InterPro" id="IPR000794">
    <property type="entry name" value="Beta-ketoacyl_synthase"/>
</dbReference>
<dbReference type="PROSITE" id="PS52004">
    <property type="entry name" value="KS3_2"/>
    <property type="match status" value="1"/>
</dbReference>